<sequence>MKAVKPDLVVLWKKICLEDDITSFEQLYRFLYGRLLKFSIYYVTDRQAAEDIVTEVFVKCWENRKESTHVLNPESYFFIAVKNQSLKYLKKNSSVTFIDLVDTEDDVSVNMQTPEYIIETKELHRQLDLAIAGLAPQAATVFRLIKESGMKYKEVAELLNISPRTVQTQLFRAIAKLRIVLQPLKDSGTDEKKLGKMISLVILVGTLSFLYFL</sequence>
<protein>
    <submittedName>
        <fullName evidence="6">RNA polymerase sigma-70 factor</fullName>
    </submittedName>
</protein>
<dbReference type="SUPFAM" id="SSF88946">
    <property type="entry name" value="Sigma2 domain of RNA polymerase sigma factors"/>
    <property type="match status" value="1"/>
</dbReference>
<dbReference type="Pfam" id="PF08281">
    <property type="entry name" value="Sigma70_r4_2"/>
    <property type="match status" value="1"/>
</dbReference>
<dbReference type="GO" id="GO:0006352">
    <property type="term" value="P:DNA-templated transcription initiation"/>
    <property type="evidence" value="ECO:0007669"/>
    <property type="project" value="InterPro"/>
</dbReference>
<proteinExistence type="inferred from homology"/>
<keyword evidence="2" id="KW-0805">Transcription regulation</keyword>
<dbReference type="InterPro" id="IPR014284">
    <property type="entry name" value="RNA_pol_sigma-70_dom"/>
</dbReference>
<dbReference type="CDD" id="cd06171">
    <property type="entry name" value="Sigma70_r4"/>
    <property type="match status" value="1"/>
</dbReference>
<dbReference type="InterPro" id="IPR000792">
    <property type="entry name" value="Tscrpt_reg_LuxR_C"/>
</dbReference>
<dbReference type="PROSITE" id="PS00622">
    <property type="entry name" value="HTH_LUXR_1"/>
    <property type="match status" value="1"/>
</dbReference>
<dbReference type="SUPFAM" id="SSF88659">
    <property type="entry name" value="Sigma3 and sigma4 domains of RNA polymerase sigma factors"/>
    <property type="match status" value="1"/>
</dbReference>
<evidence type="ECO:0000256" key="4">
    <source>
        <dbReference type="ARBA" id="ARBA00023163"/>
    </source>
</evidence>
<reference evidence="6 7" key="1">
    <citation type="submission" date="2020-08" db="EMBL/GenBank/DDBJ databases">
        <title>Genome sequence of Pedobacter roseus KACC 11594T.</title>
        <authorList>
            <person name="Hyun D.-W."/>
            <person name="Bae J.-W."/>
        </authorList>
    </citation>
    <scope>NUCLEOTIDE SEQUENCE [LARGE SCALE GENOMIC DNA]</scope>
    <source>
        <strain evidence="6 7">KACC 11594</strain>
    </source>
</reference>
<evidence type="ECO:0000256" key="3">
    <source>
        <dbReference type="ARBA" id="ARBA00023082"/>
    </source>
</evidence>
<dbReference type="InterPro" id="IPR039425">
    <property type="entry name" value="RNA_pol_sigma-70-like"/>
</dbReference>
<comment type="similarity">
    <text evidence="1">Belongs to the sigma-70 factor family. ECF subfamily.</text>
</comment>
<name>A0A7G9QB77_9SPHI</name>
<dbReference type="InterPro" id="IPR013325">
    <property type="entry name" value="RNA_pol_sigma_r2"/>
</dbReference>
<dbReference type="Proteomes" id="UP000515806">
    <property type="component" value="Chromosome"/>
</dbReference>
<accession>A0A7G9QB77</accession>
<gene>
    <name evidence="6" type="ORF">H9L23_15800</name>
</gene>
<dbReference type="PANTHER" id="PTHR43133">
    <property type="entry name" value="RNA POLYMERASE ECF-TYPE SIGMA FACTO"/>
    <property type="match status" value="1"/>
</dbReference>
<evidence type="ECO:0000313" key="7">
    <source>
        <dbReference type="Proteomes" id="UP000515806"/>
    </source>
</evidence>
<dbReference type="InterPro" id="IPR013324">
    <property type="entry name" value="RNA_pol_sigma_r3/r4-like"/>
</dbReference>
<dbReference type="Pfam" id="PF04542">
    <property type="entry name" value="Sigma70_r2"/>
    <property type="match status" value="1"/>
</dbReference>
<dbReference type="InterPro" id="IPR014327">
    <property type="entry name" value="RNA_pol_sigma70_bacteroid"/>
</dbReference>
<keyword evidence="3" id="KW-0731">Sigma factor</keyword>
<evidence type="ECO:0000256" key="2">
    <source>
        <dbReference type="ARBA" id="ARBA00023015"/>
    </source>
</evidence>
<dbReference type="Gene3D" id="1.10.10.10">
    <property type="entry name" value="Winged helix-like DNA-binding domain superfamily/Winged helix DNA-binding domain"/>
    <property type="match status" value="1"/>
</dbReference>
<dbReference type="AlphaFoldDB" id="A0A7G9QB77"/>
<dbReference type="NCBIfam" id="TIGR02937">
    <property type="entry name" value="sigma70-ECF"/>
    <property type="match status" value="1"/>
</dbReference>
<keyword evidence="4" id="KW-0804">Transcription</keyword>
<dbReference type="NCBIfam" id="TIGR02985">
    <property type="entry name" value="Sig70_bacteroi1"/>
    <property type="match status" value="1"/>
</dbReference>
<dbReference type="GO" id="GO:0003677">
    <property type="term" value="F:DNA binding"/>
    <property type="evidence" value="ECO:0007669"/>
    <property type="project" value="InterPro"/>
</dbReference>
<evidence type="ECO:0000259" key="5">
    <source>
        <dbReference type="PROSITE" id="PS00622"/>
    </source>
</evidence>
<keyword evidence="7" id="KW-1185">Reference proteome</keyword>
<feature type="domain" description="HTH luxR-type" evidence="5">
    <location>
        <begin position="149"/>
        <end position="176"/>
    </location>
</feature>
<evidence type="ECO:0000256" key="1">
    <source>
        <dbReference type="ARBA" id="ARBA00010641"/>
    </source>
</evidence>
<evidence type="ECO:0000313" key="6">
    <source>
        <dbReference type="EMBL" id="QNN40602.1"/>
    </source>
</evidence>
<dbReference type="KEGG" id="proe:H9L23_15800"/>
<dbReference type="RefSeq" id="WP_187591319.1">
    <property type="nucleotide sequence ID" value="NZ_CP060723.1"/>
</dbReference>
<dbReference type="InterPro" id="IPR007627">
    <property type="entry name" value="RNA_pol_sigma70_r2"/>
</dbReference>
<dbReference type="EMBL" id="CP060723">
    <property type="protein sequence ID" value="QNN40602.1"/>
    <property type="molecule type" value="Genomic_DNA"/>
</dbReference>
<dbReference type="GO" id="GO:0016987">
    <property type="term" value="F:sigma factor activity"/>
    <property type="evidence" value="ECO:0007669"/>
    <property type="project" value="UniProtKB-KW"/>
</dbReference>
<dbReference type="PANTHER" id="PTHR43133:SF46">
    <property type="entry name" value="RNA POLYMERASE SIGMA-70 FACTOR ECF SUBFAMILY"/>
    <property type="match status" value="1"/>
</dbReference>
<dbReference type="Gene3D" id="1.10.1740.10">
    <property type="match status" value="1"/>
</dbReference>
<dbReference type="InterPro" id="IPR036388">
    <property type="entry name" value="WH-like_DNA-bd_sf"/>
</dbReference>
<organism evidence="6 7">
    <name type="scientific">Pedobacter roseus</name>
    <dbReference type="NCBI Taxonomy" id="336820"/>
    <lineage>
        <taxon>Bacteria</taxon>
        <taxon>Pseudomonadati</taxon>
        <taxon>Bacteroidota</taxon>
        <taxon>Sphingobacteriia</taxon>
        <taxon>Sphingobacteriales</taxon>
        <taxon>Sphingobacteriaceae</taxon>
        <taxon>Pedobacter</taxon>
    </lineage>
</organism>
<dbReference type="InterPro" id="IPR013249">
    <property type="entry name" value="RNA_pol_sigma70_r4_t2"/>
</dbReference>